<name>A0AAD9PDY7_RIDPI</name>
<dbReference type="GO" id="GO:0005737">
    <property type="term" value="C:cytoplasm"/>
    <property type="evidence" value="ECO:0007669"/>
    <property type="project" value="UniProtKB-SubCell"/>
</dbReference>
<gene>
    <name evidence="6" type="ORF">NP493_23g07039</name>
</gene>
<keyword evidence="7" id="KW-1185">Reference proteome</keyword>
<dbReference type="InterPro" id="IPR007581">
    <property type="entry name" value="Endonuclease-V"/>
</dbReference>
<dbReference type="PANTHER" id="PTHR28511:SF1">
    <property type="entry name" value="ENDONUCLEASE V"/>
    <property type="match status" value="1"/>
</dbReference>
<evidence type="ECO:0000256" key="2">
    <source>
        <dbReference type="ARBA" id="ARBA00022490"/>
    </source>
</evidence>
<comment type="subcellular location">
    <subcellularLocation>
        <location evidence="1">Cytoplasm</location>
    </subcellularLocation>
</comment>
<dbReference type="GO" id="GO:0003727">
    <property type="term" value="F:single-stranded RNA binding"/>
    <property type="evidence" value="ECO:0007669"/>
    <property type="project" value="TreeGrafter"/>
</dbReference>
<keyword evidence="4" id="KW-0255">Endonuclease</keyword>
<dbReference type="Pfam" id="PF04493">
    <property type="entry name" value="Endonuclease_5"/>
    <property type="match status" value="1"/>
</dbReference>
<dbReference type="Gene3D" id="3.30.2170.10">
    <property type="entry name" value="archaeoglobus fulgidus dsm 4304 superfamily"/>
    <property type="match status" value="1"/>
</dbReference>
<evidence type="ECO:0000256" key="3">
    <source>
        <dbReference type="ARBA" id="ARBA00022722"/>
    </source>
</evidence>
<evidence type="ECO:0000313" key="7">
    <source>
        <dbReference type="Proteomes" id="UP001209878"/>
    </source>
</evidence>
<reference evidence="6" key="1">
    <citation type="journal article" date="2023" name="Mol. Biol. Evol.">
        <title>Third-Generation Sequencing Reveals the Adaptive Role of the Epigenome in Three Deep-Sea Polychaetes.</title>
        <authorList>
            <person name="Perez M."/>
            <person name="Aroh O."/>
            <person name="Sun Y."/>
            <person name="Lan Y."/>
            <person name="Juniper S.K."/>
            <person name="Young C.R."/>
            <person name="Angers B."/>
            <person name="Qian P.Y."/>
        </authorList>
    </citation>
    <scope>NUCLEOTIDE SEQUENCE</scope>
    <source>
        <strain evidence="6">R07B-5</strain>
    </source>
</reference>
<proteinExistence type="predicted"/>
<dbReference type="GO" id="GO:0016891">
    <property type="term" value="F:RNA endonuclease activity producing 5'-phosphomonoesters, hydrolytic mechanism"/>
    <property type="evidence" value="ECO:0007669"/>
    <property type="project" value="TreeGrafter"/>
</dbReference>
<dbReference type="GO" id="GO:0006281">
    <property type="term" value="P:DNA repair"/>
    <property type="evidence" value="ECO:0007669"/>
    <property type="project" value="InterPro"/>
</dbReference>
<keyword evidence="2" id="KW-0963">Cytoplasm</keyword>
<dbReference type="GO" id="GO:0005730">
    <property type="term" value="C:nucleolus"/>
    <property type="evidence" value="ECO:0007669"/>
    <property type="project" value="TreeGrafter"/>
</dbReference>
<evidence type="ECO:0000256" key="5">
    <source>
        <dbReference type="ARBA" id="ARBA00022801"/>
    </source>
</evidence>
<evidence type="ECO:0008006" key="8">
    <source>
        <dbReference type="Google" id="ProtNLM"/>
    </source>
</evidence>
<keyword evidence="3" id="KW-0540">Nuclease</keyword>
<keyword evidence="5" id="KW-0378">Hydrolase</keyword>
<sequence>MENSACHDTQQPGHNREELVDEKVKEVWLREQEELKKQLVTEDVHYWSRHHMAARGEGDDDQLLKYVGGVVLVDGNGVLHPRYFGLACHLGVKQGIPTVGVAKNLFQIDGLERNEAHQAQIEDLQRAGDTFYLYGASGRTLGMALKTCEKATKPVYVSVGHQVSLDTAVWIATTCSLYRVPEPVRQADLRSREFVRDRFPGDD</sequence>
<comment type="caution">
    <text evidence="6">The sequence shown here is derived from an EMBL/GenBank/DDBJ whole genome shotgun (WGS) entry which is preliminary data.</text>
</comment>
<evidence type="ECO:0000313" key="6">
    <source>
        <dbReference type="EMBL" id="KAK2192786.1"/>
    </source>
</evidence>
<protein>
    <recommendedName>
        <fullName evidence="8">Endonuclease V</fullName>
    </recommendedName>
</protein>
<accession>A0AAD9PDY7</accession>
<dbReference type="Proteomes" id="UP001209878">
    <property type="component" value="Unassembled WGS sequence"/>
</dbReference>
<dbReference type="EMBL" id="JAODUO010000023">
    <property type="protein sequence ID" value="KAK2192786.1"/>
    <property type="molecule type" value="Genomic_DNA"/>
</dbReference>
<dbReference type="PANTHER" id="PTHR28511">
    <property type="entry name" value="ENDONUCLEASE V"/>
    <property type="match status" value="1"/>
</dbReference>
<evidence type="ECO:0000256" key="4">
    <source>
        <dbReference type="ARBA" id="ARBA00022759"/>
    </source>
</evidence>
<dbReference type="AlphaFoldDB" id="A0AAD9PDY7"/>
<evidence type="ECO:0000256" key="1">
    <source>
        <dbReference type="ARBA" id="ARBA00004496"/>
    </source>
</evidence>
<organism evidence="6 7">
    <name type="scientific">Ridgeia piscesae</name>
    <name type="common">Tubeworm</name>
    <dbReference type="NCBI Taxonomy" id="27915"/>
    <lineage>
        <taxon>Eukaryota</taxon>
        <taxon>Metazoa</taxon>
        <taxon>Spiralia</taxon>
        <taxon>Lophotrochozoa</taxon>
        <taxon>Annelida</taxon>
        <taxon>Polychaeta</taxon>
        <taxon>Sedentaria</taxon>
        <taxon>Canalipalpata</taxon>
        <taxon>Sabellida</taxon>
        <taxon>Siboglinidae</taxon>
        <taxon>Ridgeia</taxon>
    </lineage>
</organism>